<dbReference type="SMART" id="SM00179">
    <property type="entry name" value="EGF_CA"/>
    <property type="match status" value="4"/>
</dbReference>
<dbReference type="InterPro" id="IPR052235">
    <property type="entry name" value="Nephronectin_domain"/>
</dbReference>
<evidence type="ECO:0000256" key="6">
    <source>
        <dbReference type="SAM" id="Phobius"/>
    </source>
</evidence>
<dbReference type="Gene3D" id="2.10.25.10">
    <property type="entry name" value="Laminin"/>
    <property type="match status" value="4"/>
</dbReference>
<dbReference type="InterPro" id="IPR000742">
    <property type="entry name" value="EGF"/>
</dbReference>
<keyword evidence="6" id="KW-1133">Transmembrane helix</keyword>
<dbReference type="AlphaFoldDB" id="A0A0G4HCP1"/>
<sequence length="1012" mass="108166">MNPAEHLPSSLFDSNFSHLPWATAAGVAASGLSTATETDISIILGMPCYLTLAGYAWAGRDDGTMYQNPSAMNLSTTNSTEGPWTTLHSFSDITNWVLGEVKTWPVDVQTAGPFNFFKFTVKRINTANPNHAAGDFALFYATSITDIGRGNETAFTWTKDDDTKYNGYLTIYKKYGGHVYPGEYRVYSAEDWWANPGNTTIMPNEFLPSSLFNGSTQGNPWVTLNNTVVGLTTPSESEINIILGVPCFVTVANYTWESRSNCCMGQNPSAMNVSGANTTEGPWTVLHSYSNMTDWKLGEQKIFRPSSEIGPFRFFRFTIRRVNQDAAGWTGGAQAFLYGASVSDVNECANSSVHNCDFNTTCNNTVGSFTCAYNEGFSGNGLSGNCSDVDECALGTDDCHFNTTCLNVIGSFLCPCNAGYQGNGTLCEDSHEYNLSTDNCDPNVACNNTVGSFLCACNLGFNGTGVLCDDIDECAVPLHDCDLNATCNDTWGSFTCLCDSGLFGPGTFCAGFRGSGVFCIKSLHVPYGTSMAFQRSVGVQTLPNKAFNASTCNAITTQDTGIFVANLANTTCWSGTPGEFYDIRAASTGGAVQVDVSVACTCPANSLNLTLGSNDICAVECSGVAPSMPVGGTMTLSSPPNAFWQRLDSVVFTCNDGYLEAGSQTVTCSGVEGADPPKAVWQDDSGTSGCEHVTPPTFDCPDFTTMTDPSSAAAQISSYTSASYEDPGGIVNVFNNPAVPRQFPAGTTKVTITATDTEGNTGSCSFEVHVLDKEAPNILCPPHIYRKQILLDPLPVEYPIAPMVFDNVDTTTEVSISYSKVSGSNFLPGQSLITVMATDTSGNLGSCTFVVRVEPCPYGSQRVTETAPCICRYVIVQSFPTAVIVECPIGQTCGETVYMQTEDGTVEANVTCAEGMQGPVCSQCDVSFYRVSSDSPCTRCYHISLQIGYAVLGFFGLQAMVIFYTALNSMPSEEDEKTHVVAIRVLLNFLSLLGFIGLMEVSGADMPEGLPD</sequence>
<gene>
    <name evidence="9" type="ORF">Cvel_26128</name>
</gene>
<feature type="domain" description="EGF-like" evidence="7">
    <location>
        <begin position="470"/>
        <end position="510"/>
    </location>
</feature>
<dbReference type="InterPro" id="IPR049883">
    <property type="entry name" value="NOTCH1_EGF-like"/>
</dbReference>
<dbReference type="InterPro" id="IPR001881">
    <property type="entry name" value="EGF-like_Ca-bd_dom"/>
</dbReference>
<dbReference type="VEuPathDB" id="CryptoDB:Cvel_26128"/>
<comment type="caution">
    <text evidence="5">Lacks conserved residue(s) required for the propagation of feature annotation.</text>
</comment>
<dbReference type="PANTHER" id="PTHR24050">
    <property type="entry name" value="PA14 DOMAIN-CONTAINING PROTEIN"/>
    <property type="match status" value="1"/>
</dbReference>
<dbReference type="PROSITE" id="PS01187">
    <property type="entry name" value="EGF_CA"/>
    <property type="match status" value="2"/>
</dbReference>
<dbReference type="FunFam" id="2.10.25.10:FF:000038">
    <property type="entry name" value="Fibrillin 2"/>
    <property type="match status" value="3"/>
</dbReference>
<evidence type="ECO:0000256" key="2">
    <source>
        <dbReference type="ARBA" id="ARBA00022729"/>
    </source>
</evidence>
<evidence type="ECO:0000259" key="7">
    <source>
        <dbReference type="PROSITE" id="PS50026"/>
    </source>
</evidence>
<dbReference type="InterPro" id="IPR024731">
    <property type="entry name" value="NELL2-like_EGF"/>
</dbReference>
<evidence type="ECO:0000256" key="3">
    <source>
        <dbReference type="ARBA" id="ARBA00022737"/>
    </source>
</evidence>
<dbReference type="Pfam" id="PF07645">
    <property type="entry name" value="EGF_CA"/>
    <property type="match status" value="2"/>
</dbReference>
<dbReference type="Pfam" id="PF12947">
    <property type="entry name" value="EGF_3"/>
    <property type="match status" value="2"/>
</dbReference>
<dbReference type="PANTHER" id="PTHR24050:SF28">
    <property type="entry name" value="UROMODULIN-LIKE"/>
    <property type="match status" value="1"/>
</dbReference>
<keyword evidence="6" id="KW-0812">Transmembrane</keyword>
<feature type="domain" description="EGF-like" evidence="7">
    <location>
        <begin position="344"/>
        <end position="387"/>
    </location>
</feature>
<keyword evidence="6" id="KW-0472">Membrane</keyword>
<keyword evidence="3" id="KW-0677">Repeat</keyword>
<protein>
    <recommendedName>
        <fullName evidence="10">HYR domain-containing protein</fullName>
    </recommendedName>
</protein>
<feature type="domain" description="HYR" evidence="8">
    <location>
        <begin position="690"/>
        <end position="772"/>
    </location>
</feature>
<dbReference type="Pfam" id="PF02494">
    <property type="entry name" value="HYR"/>
    <property type="match status" value="2"/>
</dbReference>
<keyword evidence="2" id="KW-0732">Signal</keyword>
<dbReference type="PROSITE" id="PS50026">
    <property type="entry name" value="EGF_3"/>
    <property type="match status" value="3"/>
</dbReference>
<name>A0A0G4HCP1_9ALVE</name>
<dbReference type="InterPro" id="IPR003410">
    <property type="entry name" value="HYR_dom"/>
</dbReference>
<evidence type="ECO:0000259" key="8">
    <source>
        <dbReference type="PROSITE" id="PS50825"/>
    </source>
</evidence>
<dbReference type="SMART" id="SM00181">
    <property type="entry name" value="EGF"/>
    <property type="match status" value="4"/>
</dbReference>
<dbReference type="EMBL" id="CDMZ01002267">
    <property type="protein sequence ID" value="CEM41586.1"/>
    <property type="molecule type" value="Genomic_DNA"/>
</dbReference>
<evidence type="ECO:0000256" key="1">
    <source>
        <dbReference type="ARBA" id="ARBA00022536"/>
    </source>
</evidence>
<dbReference type="CDD" id="cd00054">
    <property type="entry name" value="EGF_CA"/>
    <property type="match status" value="4"/>
</dbReference>
<feature type="transmembrane region" description="Helical" evidence="6">
    <location>
        <begin position="947"/>
        <end position="967"/>
    </location>
</feature>
<evidence type="ECO:0000256" key="4">
    <source>
        <dbReference type="ARBA" id="ARBA00023157"/>
    </source>
</evidence>
<feature type="domain" description="EGF-like" evidence="7">
    <location>
        <begin position="388"/>
        <end position="428"/>
    </location>
</feature>
<accession>A0A0G4HCP1</accession>
<dbReference type="PhylomeDB" id="A0A0G4HCP1"/>
<keyword evidence="4" id="KW-1015">Disulfide bond</keyword>
<proteinExistence type="predicted"/>
<evidence type="ECO:0000313" key="9">
    <source>
        <dbReference type="EMBL" id="CEM41586.1"/>
    </source>
</evidence>
<dbReference type="PROSITE" id="PS50825">
    <property type="entry name" value="HYR"/>
    <property type="match status" value="2"/>
</dbReference>
<dbReference type="SUPFAM" id="SSF57196">
    <property type="entry name" value="EGF/Laminin"/>
    <property type="match status" value="3"/>
</dbReference>
<evidence type="ECO:0008006" key="10">
    <source>
        <dbReference type="Google" id="ProtNLM"/>
    </source>
</evidence>
<organism evidence="9">
    <name type="scientific">Chromera velia CCMP2878</name>
    <dbReference type="NCBI Taxonomy" id="1169474"/>
    <lineage>
        <taxon>Eukaryota</taxon>
        <taxon>Sar</taxon>
        <taxon>Alveolata</taxon>
        <taxon>Colpodellida</taxon>
        <taxon>Chromeraceae</taxon>
        <taxon>Chromera</taxon>
    </lineage>
</organism>
<evidence type="ECO:0000256" key="5">
    <source>
        <dbReference type="PROSITE-ProRule" id="PRU00076"/>
    </source>
</evidence>
<dbReference type="GO" id="GO:0005509">
    <property type="term" value="F:calcium ion binding"/>
    <property type="evidence" value="ECO:0007669"/>
    <property type="project" value="InterPro"/>
</dbReference>
<feature type="transmembrane region" description="Helical" evidence="6">
    <location>
        <begin position="979"/>
        <end position="999"/>
    </location>
</feature>
<dbReference type="PROSITE" id="PS00010">
    <property type="entry name" value="ASX_HYDROXYL"/>
    <property type="match status" value="3"/>
</dbReference>
<dbReference type="InterPro" id="IPR000152">
    <property type="entry name" value="EGF-type_Asp/Asn_hydroxyl_site"/>
</dbReference>
<keyword evidence="1 5" id="KW-0245">EGF-like domain</keyword>
<dbReference type="PROSITE" id="PS01186">
    <property type="entry name" value="EGF_2"/>
    <property type="match status" value="2"/>
</dbReference>
<dbReference type="InterPro" id="IPR018097">
    <property type="entry name" value="EGF_Ca-bd_CS"/>
</dbReference>
<feature type="domain" description="HYR" evidence="8">
    <location>
        <begin position="773"/>
        <end position="855"/>
    </location>
</feature>
<reference evidence="9" key="1">
    <citation type="submission" date="2014-11" db="EMBL/GenBank/DDBJ databases">
        <authorList>
            <person name="Otto D Thomas"/>
            <person name="Naeem Raeece"/>
        </authorList>
    </citation>
    <scope>NUCLEOTIDE SEQUENCE</scope>
</reference>